<dbReference type="SMART" id="SM01401">
    <property type="entry name" value="Sds3"/>
    <property type="match status" value="1"/>
</dbReference>
<dbReference type="PANTHER" id="PTHR21964">
    <property type="entry name" value="BREAST CANCER METASTASIS-SUPPRESSOR 1"/>
    <property type="match status" value="1"/>
</dbReference>
<name>A0A2T2NC10_CORCC</name>
<evidence type="ECO:0000256" key="2">
    <source>
        <dbReference type="ARBA" id="ARBA00022491"/>
    </source>
</evidence>
<proteinExistence type="predicted"/>
<feature type="non-terminal residue" evidence="7">
    <location>
        <position position="1"/>
    </location>
</feature>
<dbReference type="AlphaFoldDB" id="A0A2T2NC10"/>
<evidence type="ECO:0000256" key="3">
    <source>
        <dbReference type="ARBA" id="ARBA00023015"/>
    </source>
</evidence>
<feature type="compositionally biased region" description="Polar residues" evidence="6">
    <location>
        <begin position="15"/>
        <end position="31"/>
    </location>
</feature>
<dbReference type="InterPro" id="IPR013907">
    <property type="entry name" value="Sds3"/>
</dbReference>
<evidence type="ECO:0000256" key="5">
    <source>
        <dbReference type="ARBA" id="ARBA00023242"/>
    </source>
</evidence>
<feature type="compositionally biased region" description="Basic residues" evidence="6">
    <location>
        <begin position="277"/>
        <end position="290"/>
    </location>
</feature>
<gene>
    <name evidence="7" type="ORF">BS50DRAFT_500852</name>
</gene>
<feature type="region of interest" description="Disordered" evidence="6">
    <location>
        <begin position="1"/>
        <end position="156"/>
    </location>
</feature>
<sequence length="734" mass="79837">PSSTPSPSRLGAPTSILSPNAPTSATSTPAMLSTLPAANLLPSEATPADDGKDAFDDHADNRSSSLSELGDASDDNSEPTPRPSAAADLSENDSEAETERLEKTPRKLTRTATDTSIISDNLYERTPSKLIHSKTVDQIDQDDSVPPTPSGPVGVTAISVRSKGATALESLSLVATTEAANLAEVTGKKRKRASAEASSVEEPIGEPARKRSSTARDSNLNGSEEPMVDASEQVDAEEELDAAEERISQLAREDDELGERQADIAAEAVSELATVAKHTKPRKGGGRRKRKMEESNAHNEPIASTEVPDGDGEADNDDDDSGTMDEEVSKKKSAIDELARIEKKFKIFREKLCDEQIAQYEQELEMLKQPNCIHPEYLAMIKCIDDRRAEKIAYEKQLLQYKQKNLEIITSAERHQMHSQYFQTVRDVREDIITECNQRIFELQRGRRQLGVDEVEYTMKLPEKRSDQIRHQTAYNLEVSVLSGVAKYVGFPAAPEIKPARPSEIDEDLRAMKITTRPAAAVPYVRPYNRPSAVEDAAAEGEFLERTPWANPQHPAHQQAHYSMPPGPSRMPSQTYQTPAGQRRMVDIHAPNGSASTIEAHSNPPSSNIGMGLHSTSNGRGARESESPVLQMKRQPSDHPMYSEVPASHPRNFGGLPRESYTSAHMLSSPAAAHMEHQHEDARWGGSGPRPFNSGAAPSGPSIPGRPDAARVPLTQRSGLGTVSVGSGSGLFGR</sequence>
<keyword evidence="3" id="KW-0805">Transcription regulation</keyword>
<feature type="compositionally biased region" description="Basic and acidic residues" evidence="6">
    <location>
        <begin position="49"/>
        <end position="61"/>
    </location>
</feature>
<evidence type="ECO:0000256" key="4">
    <source>
        <dbReference type="ARBA" id="ARBA00023163"/>
    </source>
</evidence>
<evidence type="ECO:0000313" key="8">
    <source>
        <dbReference type="Proteomes" id="UP000240883"/>
    </source>
</evidence>
<feature type="region of interest" description="Disordered" evidence="6">
    <location>
        <begin position="594"/>
        <end position="734"/>
    </location>
</feature>
<feature type="compositionally biased region" description="Polar residues" evidence="6">
    <location>
        <begin position="594"/>
        <end position="619"/>
    </location>
</feature>
<reference evidence="7 8" key="1">
    <citation type="journal article" date="2018" name="Front. Microbiol.">
        <title>Genome-Wide Analysis of Corynespora cassiicola Leaf Fall Disease Putative Effectors.</title>
        <authorList>
            <person name="Lopez D."/>
            <person name="Ribeiro S."/>
            <person name="Label P."/>
            <person name="Fumanal B."/>
            <person name="Venisse J.S."/>
            <person name="Kohler A."/>
            <person name="de Oliveira R.R."/>
            <person name="Labutti K."/>
            <person name="Lipzen A."/>
            <person name="Lail K."/>
            <person name="Bauer D."/>
            <person name="Ohm R.A."/>
            <person name="Barry K.W."/>
            <person name="Spatafora J."/>
            <person name="Grigoriev I.V."/>
            <person name="Martin F.M."/>
            <person name="Pujade-Renaud V."/>
        </authorList>
    </citation>
    <scope>NUCLEOTIDE SEQUENCE [LARGE SCALE GENOMIC DNA]</scope>
    <source>
        <strain evidence="7 8">Philippines</strain>
    </source>
</reference>
<dbReference type="STRING" id="1448308.A0A2T2NC10"/>
<dbReference type="EMBL" id="KZ678140">
    <property type="protein sequence ID" value="PSN62991.1"/>
    <property type="molecule type" value="Genomic_DNA"/>
</dbReference>
<dbReference type="Pfam" id="PF08598">
    <property type="entry name" value="Sds3"/>
    <property type="match status" value="1"/>
</dbReference>
<organism evidence="7 8">
    <name type="scientific">Corynespora cassiicola Philippines</name>
    <dbReference type="NCBI Taxonomy" id="1448308"/>
    <lineage>
        <taxon>Eukaryota</taxon>
        <taxon>Fungi</taxon>
        <taxon>Dikarya</taxon>
        <taxon>Ascomycota</taxon>
        <taxon>Pezizomycotina</taxon>
        <taxon>Dothideomycetes</taxon>
        <taxon>Pleosporomycetidae</taxon>
        <taxon>Pleosporales</taxon>
        <taxon>Corynesporascaceae</taxon>
        <taxon>Corynespora</taxon>
    </lineage>
</organism>
<dbReference type="GO" id="GO:0005654">
    <property type="term" value="C:nucleoplasm"/>
    <property type="evidence" value="ECO:0007669"/>
    <property type="project" value="UniProtKB-ARBA"/>
</dbReference>
<feature type="region of interest" description="Disordered" evidence="6">
    <location>
        <begin position="549"/>
        <end position="580"/>
    </location>
</feature>
<evidence type="ECO:0000313" key="7">
    <source>
        <dbReference type="EMBL" id="PSN62991.1"/>
    </source>
</evidence>
<feature type="compositionally biased region" description="Acidic residues" evidence="6">
    <location>
        <begin position="232"/>
        <end position="242"/>
    </location>
</feature>
<evidence type="ECO:0000256" key="1">
    <source>
        <dbReference type="ARBA" id="ARBA00004123"/>
    </source>
</evidence>
<accession>A0A2T2NC10</accession>
<feature type="region of interest" description="Disordered" evidence="6">
    <location>
        <begin position="183"/>
        <end position="332"/>
    </location>
</feature>
<evidence type="ECO:0000256" key="6">
    <source>
        <dbReference type="SAM" id="MobiDB-lite"/>
    </source>
</evidence>
<dbReference type="OrthoDB" id="20886at2759"/>
<evidence type="ECO:0008006" key="9">
    <source>
        <dbReference type="Google" id="ProtNLM"/>
    </source>
</evidence>
<keyword evidence="5" id="KW-0539">Nucleus</keyword>
<dbReference type="GO" id="GO:0010468">
    <property type="term" value="P:regulation of gene expression"/>
    <property type="evidence" value="ECO:0007669"/>
    <property type="project" value="UniProtKB-ARBA"/>
</dbReference>
<feature type="compositionally biased region" description="Acidic residues" evidence="6">
    <location>
        <begin position="308"/>
        <end position="326"/>
    </location>
</feature>
<protein>
    <recommendedName>
        <fullName evidence="9">Transcriptional regulatory protein DEP1</fullName>
    </recommendedName>
</protein>
<dbReference type="Proteomes" id="UP000240883">
    <property type="component" value="Unassembled WGS sequence"/>
</dbReference>
<comment type="subcellular location">
    <subcellularLocation>
        <location evidence="1">Nucleus</location>
    </subcellularLocation>
</comment>
<feature type="compositionally biased region" description="Polar residues" evidence="6">
    <location>
        <begin position="571"/>
        <end position="580"/>
    </location>
</feature>
<feature type="compositionally biased region" description="Polar residues" evidence="6">
    <location>
        <begin position="110"/>
        <end position="119"/>
    </location>
</feature>
<keyword evidence="8" id="KW-1185">Reference proteome</keyword>
<dbReference type="Gene3D" id="1.20.5.1500">
    <property type="match status" value="1"/>
</dbReference>
<feature type="compositionally biased region" description="Basic and acidic residues" evidence="6">
    <location>
        <begin position="674"/>
        <end position="683"/>
    </location>
</feature>
<keyword evidence="4" id="KW-0804">Transcription</keyword>
<keyword evidence="2" id="KW-0678">Repressor</keyword>